<evidence type="ECO:0000313" key="3">
    <source>
        <dbReference type="Proteomes" id="UP001341281"/>
    </source>
</evidence>
<feature type="compositionally biased region" description="Low complexity" evidence="1">
    <location>
        <begin position="587"/>
        <end position="597"/>
    </location>
</feature>
<proteinExistence type="predicted"/>
<feature type="region of interest" description="Disordered" evidence="1">
    <location>
        <begin position="107"/>
        <end position="127"/>
    </location>
</feature>
<evidence type="ECO:0000313" key="2">
    <source>
        <dbReference type="EMBL" id="WVZ94312.1"/>
    </source>
</evidence>
<sequence length="659" mass="71283">MASRPLGLLCWRRLADLLADEVEADGEEGDALEEQEVEVQALLGQQAPRGGGEEQERERQLLLEDPAALGDAAHELGRRRARRVGVGLGEREDIGLGRGAAGLLGDDPLVGAPQLEQPGHHGVELGDGHGVLEEEVGDDEGERLGRRQDVEDGHEHRDVADDPDGQLRLRHEHGQRQDHAEEREGVEGQHQLPQQEEEHHQEYVPTNLDVVEEDELPAVKVCPDGDVHVLDGGALHPAARVLERLDAPHAGGAIEAEEVEVDAVDLLLDFEVEAQVDVLQPGQQVLVLVHEAPPRLDQPELRVPLHACTDVMWDGELEEVRVGLEVCVEDGDELVVLDVVAVHGGLEVACLVAGAREAVAVDDVDAALAPLGHLRLDQHLAHLVVRVVQHLDQQPLPRPVHLAHVRDGLSTDLLLVAHGHLDEHHGEVAVAVAVAVAVLDILRLLLPAPAGRLRDPWPDAPDLDPEAGEALDDAVHGLHHEEQDAEGGELLDGPCDVVDAEVEPGDVGGVQPALDLPALRHAEVVRQLAQVLRQVAQLLRQVLQLLLQLLQVPRQPLRWATVSKASMARESRRSARRKRSMARPRPEASASGSASASRLRRTRRFTAPRTPQKPAASQATHPTARCARSSSTHVNCFAFLPRALLSEGGMPGPSISTSE</sequence>
<protein>
    <submittedName>
        <fullName evidence="2">Uncharacterized protein</fullName>
    </submittedName>
</protein>
<dbReference type="Proteomes" id="UP001341281">
    <property type="component" value="Chromosome 09"/>
</dbReference>
<reference evidence="2 3" key="1">
    <citation type="submission" date="2024-02" db="EMBL/GenBank/DDBJ databases">
        <title>High-quality chromosome-scale genome assembly of Pensacola bahiagrass (Paspalum notatum Flugge var. saurae).</title>
        <authorList>
            <person name="Vega J.M."/>
            <person name="Podio M."/>
            <person name="Orjuela J."/>
            <person name="Siena L.A."/>
            <person name="Pessino S.C."/>
            <person name="Combes M.C."/>
            <person name="Mariac C."/>
            <person name="Albertini E."/>
            <person name="Pupilli F."/>
            <person name="Ortiz J.P.A."/>
            <person name="Leblanc O."/>
        </authorList>
    </citation>
    <scope>NUCLEOTIDE SEQUENCE [LARGE SCALE GENOMIC DNA]</scope>
    <source>
        <strain evidence="2">R1</strain>
        <tissue evidence="2">Leaf</tissue>
    </source>
</reference>
<dbReference type="AlphaFoldDB" id="A0AAQ3UQ39"/>
<dbReference type="EMBL" id="CP144753">
    <property type="protein sequence ID" value="WVZ94312.1"/>
    <property type="molecule type" value="Genomic_DNA"/>
</dbReference>
<feature type="compositionally biased region" description="Basic and acidic residues" evidence="1">
    <location>
        <begin position="118"/>
        <end position="127"/>
    </location>
</feature>
<accession>A0AAQ3UQ39</accession>
<gene>
    <name evidence="2" type="ORF">U9M48_040218</name>
</gene>
<feature type="region of interest" description="Disordered" evidence="1">
    <location>
        <begin position="147"/>
        <end position="201"/>
    </location>
</feature>
<keyword evidence="3" id="KW-1185">Reference proteome</keyword>
<feature type="region of interest" description="Disordered" evidence="1">
    <location>
        <begin position="563"/>
        <end position="627"/>
    </location>
</feature>
<evidence type="ECO:0000256" key="1">
    <source>
        <dbReference type="SAM" id="MobiDB-lite"/>
    </source>
</evidence>
<name>A0AAQ3UQ39_PASNO</name>
<organism evidence="2 3">
    <name type="scientific">Paspalum notatum var. saurae</name>
    <dbReference type="NCBI Taxonomy" id="547442"/>
    <lineage>
        <taxon>Eukaryota</taxon>
        <taxon>Viridiplantae</taxon>
        <taxon>Streptophyta</taxon>
        <taxon>Embryophyta</taxon>
        <taxon>Tracheophyta</taxon>
        <taxon>Spermatophyta</taxon>
        <taxon>Magnoliopsida</taxon>
        <taxon>Liliopsida</taxon>
        <taxon>Poales</taxon>
        <taxon>Poaceae</taxon>
        <taxon>PACMAD clade</taxon>
        <taxon>Panicoideae</taxon>
        <taxon>Andropogonodae</taxon>
        <taxon>Paspaleae</taxon>
        <taxon>Paspalinae</taxon>
        <taxon>Paspalum</taxon>
    </lineage>
</organism>
<feature type="compositionally biased region" description="Basic and acidic residues" evidence="1">
    <location>
        <begin position="147"/>
        <end position="187"/>
    </location>
</feature>